<organism evidence="5 6">
    <name type="scientific">Massilia hydrophila</name>
    <dbReference type="NCBI Taxonomy" id="3044279"/>
    <lineage>
        <taxon>Bacteria</taxon>
        <taxon>Pseudomonadati</taxon>
        <taxon>Pseudomonadota</taxon>
        <taxon>Betaproteobacteria</taxon>
        <taxon>Burkholderiales</taxon>
        <taxon>Oxalobacteraceae</taxon>
        <taxon>Telluria group</taxon>
        <taxon>Massilia</taxon>
    </lineage>
</organism>
<dbReference type="SUPFAM" id="SSF56300">
    <property type="entry name" value="Metallo-dependent phosphatases"/>
    <property type="match status" value="1"/>
</dbReference>
<dbReference type="InterPro" id="IPR004843">
    <property type="entry name" value="Calcineurin-like_PHP"/>
</dbReference>
<comment type="similarity">
    <text evidence="2">Belongs to the 5'-nucleotidase family.</text>
</comment>
<dbReference type="Gene3D" id="3.60.21.10">
    <property type="match status" value="1"/>
</dbReference>
<gene>
    <name evidence="5" type="ORF">LE190_14600</name>
</gene>
<proteinExistence type="inferred from homology"/>
<feature type="signal peptide" evidence="2">
    <location>
        <begin position="1"/>
        <end position="26"/>
    </location>
</feature>
<keyword evidence="6" id="KW-1185">Reference proteome</keyword>
<keyword evidence="2" id="KW-0547">Nucleotide-binding</keyword>
<keyword evidence="2" id="KW-0378">Hydrolase</keyword>
<dbReference type="InterPro" id="IPR008334">
    <property type="entry name" value="5'-Nucleotdase_C"/>
</dbReference>
<evidence type="ECO:0000256" key="2">
    <source>
        <dbReference type="RuleBase" id="RU362119"/>
    </source>
</evidence>
<accession>A0ABS7YBR8</accession>
<evidence type="ECO:0000256" key="1">
    <source>
        <dbReference type="ARBA" id="ARBA00022729"/>
    </source>
</evidence>
<evidence type="ECO:0000313" key="5">
    <source>
        <dbReference type="EMBL" id="MCA1857148.1"/>
    </source>
</evidence>
<evidence type="ECO:0000313" key="6">
    <source>
        <dbReference type="Proteomes" id="UP001198602"/>
    </source>
</evidence>
<feature type="chain" id="PRO_5044958569" evidence="2">
    <location>
        <begin position="27"/>
        <end position="562"/>
    </location>
</feature>
<dbReference type="Pfam" id="PF00149">
    <property type="entry name" value="Metallophos"/>
    <property type="match status" value="1"/>
</dbReference>
<dbReference type="InterPro" id="IPR036907">
    <property type="entry name" value="5'-Nucleotdase_C_sf"/>
</dbReference>
<dbReference type="SUPFAM" id="SSF55816">
    <property type="entry name" value="5'-nucleotidase (syn. UDP-sugar hydrolase), C-terminal domain"/>
    <property type="match status" value="1"/>
</dbReference>
<dbReference type="RefSeq" id="WP_225239385.1">
    <property type="nucleotide sequence ID" value="NZ_JAHYBX010000005.1"/>
</dbReference>
<dbReference type="InterPro" id="IPR006179">
    <property type="entry name" value="5_nucleotidase/apyrase"/>
</dbReference>
<keyword evidence="1 2" id="KW-0732">Signal</keyword>
<protein>
    <submittedName>
        <fullName evidence="5">Bifunctional metallophosphatase/5'-nucleotidase</fullName>
    </submittedName>
</protein>
<evidence type="ECO:0000259" key="3">
    <source>
        <dbReference type="Pfam" id="PF00149"/>
    </source>
</evidence>
<dbReference type="PROSITE" id="PS51257">
    <property type="entry name" value="PROKAR_LIPOPROTEIN"/>
    <property type="match status" value="1"/>
</dbReference>
<dbReference type="Pfam" id="PF02872">
    <property type="entry name" value="5_nucleotid_C"/>
    <property type="match status" value="1"/>
</dbReference>
<dbReference type="PANTHER" id="PTHR11575">
    <property type="entry name" value="5'-NUCLEOTIDASE-RELATED"/>
    <property type="match status" value="1"/>
</dbReference>
<dbReference type="Proteomes" id="UP001198602">
    <property type="component" value="Unassembled WGS sequence"/>
</dbReference>
<feature type="domain" description="Calcineurin-like phosphoesterase" evidence="3">
    <location>
        <begin position="35"/>
        <end position="286"/>
    </location>
</feature>
<comment type="caution">
    <text evidence="5">The sequence shown here is derived from an EMBL/GenBank/DDBJ whole genome shotgun (WGS) entry which is preliminary data.</text>
</comment>
<dbReference type="PRINTS" id="PR01607">
    <property type="entry name" value="APYRASEFAMLY"/>
</dbReference>
<dbReference type="EMBL" id="JAHYBX010000005">
    <property type="protein sequence ID" value="MCA1857148.1"/>
    <property type="molecule type" value="Genomic_DNA"/>
</dbReference>
<sequence length="562" mass="59495">MTVSLRAPARLSCLALALALAGCATTAPGPVTIQLVAMNDFHGNLEPSRYTPVNPDGSKAEPIRAGGIEAVAAALQAWRKQDKDLLFVSAGDLVGASPAMSSLWADEPTIEAMNMLGLRVSAVGNHEFDAGRKELLRQQHGGCDSPRPDKACQMRKDYRGAQFTYLAGNVIDSATGKPFIPAFKIEQVKGIKVGLVGVVLQDTRSVVMASGIAGLEFGDEAAAINRAIPEMRRQGADVIVALVHEGGTTKENPMTPGCSQLTGPVVDIVRKLDPAIRLVISGHTHMGYLCSIEGRTVTQAASYGHLLTRIEMTVQKGVGHVGDIKVENVLMKGGDHPADAKMAAFVAQVKESSRAALGRPIARVAAAPVLRKLNPAGEAPLGNLIADAGLAATRKLGAQIGFMNEGGIRKDLEAGPDKVVSFGQAQEVLPFGNTLVVMDLSGAQIRKLLEQQWARPAAATPSRLQVSEGLRYQWDEKRPPGQRVGAITLDGAALEDSKIYRVVANNFLTEGGDNYPEFVKGANRVDTGVPILDAFIDYLRSIEGQGEAQPSFAAGARVIKAD</sequence>
<dbReference type="Gene3D" id="3.90.780.10">
    <property type="entry name" value="5'-Nucleotidase, C-terminal domain"/>
    <property type="match status" value="1"/>
</dbReference>
<evidence type="ECO:0000259" key="4">
    <source>
        <dbReference type="Pfam" id="PF02872"/>
    </source>
</evidence>
<feature type="domain" description="5'-Nucleotidase C-terminal" evidence="4">
    <location>
        <begin position="373"/>
        <end position="518"/>
    </location>
</feature>
<dbReference type="InterPro" id="IPR029052">
    <property type="entry name" value="Metallo-depent_PP-like"/>
</dbReference>
<name>A0ABS7YBR8_9BURK</name>
<reference evidence="5 6" key="1">
    <citation type="submission" date="2021-07" db="EMBL/GenBank/DDBJ databases">
        <title>Characterization of Violacein-producing bacteria and related species.</title>
        <authorList>
            <person name="Wilson H.S."/>
            <person name="De Leon M.E."/>
        </authorList>
    </citation>
    <scope>NUCLEOTIDE SEQUENCE [LARGE SCALE GENOMIC DNA]</scope>
    <source>
        <strain evidence="5 6">HSC-2F05</strain>
    </source>
</reference>
<dbReference type="PANTHER" id="PTHR11575:SF24">
    <property type="entry name" value="5'-NUCLEOTIDASE"/>
    <property type="match status" value="1"/>
</dbReference>